<evidence type="ECO:0000313" key="3">
    <source>
        <dbReference type="Proteomes" id="UP000887013"/>
    </source>
</evidence>
<organism evidence="2 3">
    <name type="scientific">Nephila pilipes</name>
    <name type="common">Giant wood spider</name>
    <name type="synonym">Nephila maculata</name>
    <dbReference type="NCBI Taxonomy" id="299642"/>
    <lineage>
        <taxon>Eukaryota</taxon>
        <taxon>Metazoa</taxon>
        <taxon>Ecdysozoa</taxon>
        <taxon>Arthropoda</taxon>
        <taxon>Chelicerata</taxon>
        <taxon>Arachnida</taxon>
        <taxon>Araneae</taxon>
        <taxon>Araneomorphae</taxon>
        <taxon>Entelegynae</taxon>
        <taxon>Araneoidea</taxon>
        <taxon>Nephilidae</taxon>
        <taxon>Nephila</taxon>
    </lineage>
</organism>
<gene>
    <name evidence="2" type="ORF">NPIL_351581</name>
</gene>
<feature type="chain" id="PRO_5036469190" evidence="1">
    <location>
        <begin position="18"/>
        <end position="152"/>
    </location>
</feature>
<protein>
    <submittedName>
        <fullName evidence="2">Uncharacterized protein</fullName>
    </submittedName>
</protein>
<dbReference type="Proteomes" id="UP000887013">
    <property type="component" value="Unassembled WGS sequence"/>
</dbReference>
<dbReference type="EMBL" id="BMAW01038946">
    <property type="protein sequence ID" value="GFU53876.1"/>
    <property type="molecule type" value="Genomic_DNA"/>
</dbReference>
<dbReference type="AlphaFoldDB" id="A0A8X6UUU5"/>
<keyword evidence="3" id="KW-1185">Reference proteome</keyword>
<name>A0A8X6UUU5_NEPPI</name>
<feature type="signal peptide" evidence="1">
    <location>
        <begin position="1"/>
        <end position="17"/>
    </location>
</feature>
<dbReference type="OrthoDB" id="6433900at2759"/>
<evidence type="ECO:0000313" key="2">
    <source>
        <dbReference type="EMBL" id="GFU53876.1"/>
    </source>
</evidence>
<comment type="caution">
    <text evidence="2">The sequence shown here is derived from an EMBL/GenBank/DDBJ whole genome shotgun (WGS) entry which is preliminary data.</text>
</comment>
<sequence>MWTSCVLFGLSLDIVEWTEDVQVTSELIRYALPGSHPKKFRDRKKKKTSKYAIYNSKAEGFYDKSWAANSAEKYFPSDVQLGAKIRDILCSARGDALNLTLENDREDVWILTGNKSSIHYLRNWPNILDKFGQNIILKLAAVTQGGTVRLQC</sequence>
<accession>A0A8X6UUU5</accession>
<proteinExistence type="predicted"/>
<evidence type="ECO:0000256" key="1">
    <source>
        <dbReference type="SAM" id="SignalP"/>
    </source>
</evidence>
<keyword evidence="1" id="KW-0732">Signal</keyword>
<reference evidence="2" key="1">
    <citation type="submission" date="2020-08" db="EMBL/GenBank/DDBJ databases">
        <title>Multicomponent nature underlies the extraordinary mechanical properties of spider dragline silk.</title>
        <authorList>
            <person name="Kono N."/>
            <person name="Nakamura H."/>
            <person name="Mori M."/>
            <person name="Yoshida Y."/>
            <person name="Ohtoshi R."/>
            <person name="Malay A.D."/>
            <person name="Moran D.A.P."/>
            <person name="Tomita M."/>
            <person name="Numata K."/>
            <person name="Arakawa K."/>
        </authorList>
    </citation>
    <scope>NUCLEOTIDE SEQUENCE</scope>
</reference>